<comment type="similarity">
    <text evidence="3">Belongs to the methyltransferase superfamily.</text>
</comment>
<feature type="transmembrane region" description="Helical" evidence="12">
    <location>
        <begin position="78"/>
        <end position="95"/>
    </location>
</feature>
<name>A0ABP1ASE5_9BRYO</name>
<evidence type="ECO:0000256" key="2">
    <source>
        <dbReference type="ARBA" id="ARBA00004606"/>
    </source>
</evidence>
<protein>
    <recommendedName>
        <fullName evidence="13">TLC domain-containing protein</fullName>
    </recommendedName>
</protein>
<evidence type="ECO:0000256" key="6">
    <source>
        <dbReference type="ARBA" id="ARBA00022968"/>
    </source>
</evidence>
<keyword evidence="7 12" id="KW-1133">Transmembrane helix</keyword>
<feature type="transmembrane region" description="Helical" evidence="12">
    <location>
        <begin position="313"/>
        <end position="336"/>
    </location>
</feature>
<evidence type="ECO:0000256" key="3">
    <source>
        <dbReference type="ARBA" id="ARBA00008361"/>
    </source>
</evidence>
<keyword evidence="4" id="KW-0489">Methyltransferase</keyword>
<evidence type="ECO:0000256" key="4">
    <source>
        <dbReference type="ARBA" id="ARBA00022603"/>
    </source>
</evidence>
<keyword evidence="5 10" id="KW-0812">Transmembrane</keyword>
<organism evidence="14 15">
    <name type="scientific">Sphagnum jensenii</name>
    <dbReference type="NCBI Taxonomy" id="128206"/>
    <lineage>
        <taxon>Eukaryota</taxon>
        <taxon>Viridiplantae</taxon>
        <taxon>Streptophyta</taxon>
        <taxon>Embryophyta</taxon>
        <taxon>Bryophyta</taxon>
        <taxon>Sphagnophytina</taxon>
        <taxon>Sphagnopsida</taxon>
        <taxon>Sphagnales</taxon>
        <taxon>Sphagnaceae</taxon>
        <taxon>Sphagnum</taxon>
    </lineage>
</organism>
<evidence type="ECO:0000256" key="12">
    <source>
        <dbReference type="SAM" id="Phobius"/>
    </source>
</evidence>
<dbReference type="EMBL" id="OZ023716">
    <property type="protein sequence ID" value="CAK9865426.1"/>
    <property type="molecule type" value="Genomic_DNA"/>
</dbReference>
<keyword evidence="4" id="KW-0808">Transferase</keyword>
<evidence type="ECO:0000256" key="8">
    <source>
        <dbReference type="ARBA" id="ARBA00023136"/>
    </source>
</evidence>
<feature type="domain" description="TLC" evidence="13">
    <location>
        <begin position="132"/>
        <end position="344"/>
    </location>
</feature>
<feature type="transmembrane region" description="Helical" evidence="12">
    <location>
        <begin position="187"/>
        <end position="207"/>
    </location>
</feature>
<dbReference type="InterPro" id="IPR004159">
    <property type="entry name" value="Put_SAM_MeTrfase"/>
</dbReference>
<accession>A0ABP1ASE5</accession>
<dbReference type="Gene3D" id="3.40.50.150">
    <property type="entry name" value="Vaccinia Virus protein VP39"/>
    <property type="match status" value="1"/>
</dbReference>
<comment type="subcellular location">
    <subcellularLocation>
        <location evidence="9">Endomembrane system</location>
        <topology evidence="9">Single-pass membrane protein</topology>
    </subcellularLocation>
    <subcellularLocation>
        <location evidence="1">Membrane</location>
        <topology evidence="1">Multi-pass membrane protein</topology>
    </subcellularLocation>
    <subcellularLocation>
        <location evidence="2">Membrane</location>
        <topology evidence="2">Single-pass type II membrane protein</topology>
    </subcellularLocation>
</comment>
<dbReference type="SUPFAM" id="SSF53335">
    <property type="entry name" value="S-adenosyl-L-methionine-dependent methyltransferases"/>
    <property type="match status" value="2"/>
</dbReference>
<evidence type="ECO:0000256" key="7">
    <source>
        <dbReference type="ARBA" id="ARBA00022989"/>
    </source>
</evidence>
<dbReference type="InterPro" id="IPR006634">
    <property type="entry name" value="TLC-dom"/>
</dbReference>
<dbReference type="PANTHER" id="PTHR10108">
    <property type="entry name" value="SAM-DEPENDENT METHYLTRANSFERASE"/>
    <property type="match status" value="1"/>
</dbReference>
<keyword evidence="15" id="KW-1185">Reference proteome</keyword>
<evidence type="ECO:0000259" key="13">
    <source>
        <dbReference type="PROSITE" id="PS50922"/>
    </source>
</evidence>
<proteinExistence type="inferred from homology"/>
<evidence type="ECO:0000256" key="1">
    <source>
        <dbReference type="ARBA" id="ARBA00004141"/>
    </source>
</evidence>
<evidence type="ECO:0000256" key="5">
    <source>
        <dbReference type="ARBA" id="ARBA00022692"/>
    </source>
</evidence>
<keyword evidence="6" id="KW-0735">Signal-anchor</keyword>
<evidence type="ECO:0000256" key="9">
    <source>
        <dbReference type="ARBA" id="ARBA00037847"/>
    </source>
</evidence>
<sequence>MPQAPSNLLILRLPSDCSRHMYTSILELVNIPLHDFLFAAHDVESHGAGSGGGMDQVAEWMQWRPDWEKESYTEHRDLVLMPVFALVFLSVRFLLDSFIFERLGKLFIFGFSGSCKKRLSETENDADYKTLGKFKESAWKFVYYSTAEVLAIAITYNEPWLTDTKQFWVGPNEQRWPDQKTKLKLKLFYAFTGGFYTYSIFALLFWETRRKDFGVSMSHHIATLFLILISYIARFPRAGSIILALHDASDVFLEIGKLTKYCGSEIVPSIAFVIFALSWVILRLIYFPFYIIWSTSYEVLQVLDKSTAQGPWLYYSLNSLLISLLVLHVYWWILIYRMIVKQVEARGKVSDDVRSDSNSDSDDDSAKETTTDQAAATGAEEEKGEEEEEQKVLDENVKTDIKGVQKWKTCSFKSFKDVDAHAYIPCLDNENYLNHLATRKHYEHRERHCPSEEDLLKCLVPLPAGYKPHIPWPASRNEVWYSNVPYDNLASYKADQNWVKKKSDKLEFPGGGTQFKNGVGQYIEYLERIWPEISWGKHTRVLLDVGCGVASFGGYLFDRNVLAMSFAPKDEHEAQVQMALERGIPAVSAVMGTQRLVFPSNVFDVVHCARCRVPWDADGGLLLLELNRILRPGGLFVWSATPVYQDDEISQKLWKDTIAVTESIAWKMLIRNSDSSTSIGAAIFQKPKDNKLYDSRKEESPPICHDNDNPDAAWYVRMTPCIHRIPTTAHSKWPAEWPMRLNNTPAWLSKSDKGLYGKTAPEDFEADALHWKQVVQKSYLGDLDIDWSTMRNIMDMKADYGGFAAALISQPVWVMNIVPINEPDTLPIIFDRGLIGMYHDWCEPHSTYPRSYDLLHANHLLGSISKTCKLENLLLEMDRILRPDGWAIFRDEVKVLNVVQEIVKSLHWDVKQMNTKKGEEILAVQKRFWRPHAST</sequence>
<keyword evidence="8 10" id="KW-0472">Membrane</keyword>
<dbReference type="Pfam" id="PF03798">
    <property type="entry name" value="TRAM_LAG1_CLN8"/>
    <property type="match status" value="1"/>
</dbReference>
<feature type="transmembrane region" description="Helical" evidence="12">
    <location>
        <begin position="270"/>
        <end position="293"/>
    </location>
</feature>
<evidence type="ECO:0000256" key="10">
    <source>
        <dbReference type="PROSITE-ProRule" id="PRU00205"/>
    </source>
</evidence>
<dbReference type="Proteomes" id="UP001497522">
    <property type="component" value="Chromosome 15"/>
</dbReference>
<evidence type="ECO:0000256" key="11">
    <source>
        <dbReference type="SAM" id="MobiDB-lite"/>
    </source>
</evidence>
<dbReference type="Pfam" id="PF03141">
    <property type="entry name" value="Methyltransf_29"/>
    <property type="match status" value="1"/>
</dbReference>
<reference evidence="14" key="1">
    <citation type="submission" date="2024-03" db="EMBL/GenBank/DDBJ databases">
        <authorList>
            <consortium name="ELIXIR-Norway"/>
            <consortium name="Elixir Norway"/>
        </authorList>
    </citation>
    <scope>NUCLEOTIDE SEQUENCE</scope>
</reference>
<dbReference type="InterPro" id="IPR029063">
    <property type="entry name" value="SAM-dependent_MTases_sf"/>
</dbReference>
<dbReference type="PANTHER" id="PTHR10108:SF1077">
    <property type="entry name" value="METHYLTRANSFERASE PMT27-RELATED"/>
    <property type="match status" value="1"/>
</dbReference>
<evidence type="ECO:0000313" key="14">
    <source>
        <dbReference type="EMBL" id="CAK9865426.1"/>
    </source>
</evidence>
<dbReference type="PROSITE" id="PS50922">
    <property type="entry name" value="TLC"/>
    <property type="match status" value="1"/>
</dbReference>
<feature type="region of interest" description="Disordered" evidence="11">
    <location>
        <begin position="351"/>
        <end position="394"/>
    </location>
</feature>
<evidence type="ECO:0000313" key="15">
    <source>
        <dbReference type="Proteomes" id="UP001497522"/>
    </source>
</evidence>
<feature type="transmembrane region" description="Helical" evidence="12">
    <location>
        <begin position="213"/>
        <end position="233"/>
    </location>
</feature>
<gene>
    <name evidence="14" type="ORF">CSSPJE1EN2_LOCUS8421</name>
</gene>
<dbReference type="SMART" id="SM00724">
    <property type="entry name" value="TLC"/>
    <property type="match status" value="1"/>
</dbReference>